<dbReference type="InterPro" id="IPR035976">
    <property type="entry name" value="Sushi/SCR/CCP_sf"/>
</dbReference>
<dbReference type="PANTHER" id="PTHR46748">
    <property type="entry name" value="LRRNT DOMAIN-CONTAINING PROTEIN"/>
    <property type="match status" value="1"/>
</dbReference>
<dbReference type="Pfam" id="PF00084">
    <property type="entry name" value="Sushi"/>
    <property type="match status" value="8"/>
</dbReference>
<feature type="disulfide bond" evidence="3">
    <location>
        <begin position="1067"/>
        <end position="1094"/>
    </location>
</feature>
<evidence type="ECO:0000313" key="10">
    <source>
        <dbReference type="Proteomes" id="UP000838412"/>
    </source>
</evidence>
<evidence type="ECO:0000256" key="2">
    <source>
        <dbReference type="PROSITE-ProRule" id="PRU00076"/>
    </source>
</evidence>
<feature type="region of interest" description="Disordered" evidence="4">
    <location>
        <begin position="1"/>
        <end position="70"/>
    </location>
</feature>
<dbReference type="Pfam" id="PF00092">
    <property type="entry name" value="VWA"/>
    <property type="match status" value="1"/>
</dbReference>
<feature type="domain" description="Sushi" evidence="8">
    <location>
        <begin position="913"/>
        <end position="975"/>
    </location>
</feature>
<evidence type="ECO:0000259" key="8">
    <source>
        <dbReference type="PROSITE" id="PS50923"/>
    </source>
</evidence>
<evidence type="ECO:0000256" key="5">
    <source>
        <dbReference type="SAM" id="Phobius"/>
    </source>
</evidence>
<dbReference type="Gene3D" id="2.10.25.10">
    <property type="entry name" value="Laminin"/>
    <property type="match status" value="1"/>
</dbReference>
<evidence type="ECO:0000256" key="1">
    <source>
        <dbReference type="ARBA" id="ARBA00023157"/>
    </source>
</evidence>
<dbReference type="SUPFAM" id="SSF53300">
    <property type="entry name" value="vWA-like"/>
    <property type="match status" value="1"/>
</dbReference>
<feature type="disulfide bond" evidence="2">
    <location>
        <begin position="797"/>
        <end position="814"/>
    </location>
</feature>
<comment type="caution">
    <text evidence="2">Lacks conserved residue(s) required for the propagation of feature annotation.</text>
</comment>
<proteinExistence type="predicted"/>
<keyword evidence="1 2" id="KW-1015">Disulfide bond</keyword>
<keyword evidence="2" id="KW-0245">EGF-like domain</keyword>
<dbReference type="SUPFAM" id="SSF57535">
    <property type="entry name" value="Complement control module/SCR domain"/>
    <property type="match status" value="8"/>
</dbReference>
<feature type="region of interest" description="Disordered" evidence="4">
    <location>
        <begin position="92"/>
        <end position="122"/>
    </location>
</feature>
<sequence length="1283" mass="138860">MSSSPGSSKLLSRGKWTQGPTKTAWTTRCDHLLPRGDLAGRRRSRRHNVRHKTRATSATGDIGNVPASSSRTQVKSQFMWEDFFAWEDRQKLQTGGTPDSSSDSGNEDINRDPTPPQDPPEDLCAAVEETEEELHYEETEQNISVESKVAMVPLKRQPSCDSLFTGKYIKPDAVWTSYGPPLYGYGSSLNPPRRKGPDRLVILAAIFYCLAALTAVVFAVLFKTNVLSVYTTPEPVPAWVQQFSPEMQRWYRLALAGGRDASAIQPPGTVQQPTLPPPVEEFCGNTSLPESLPELRHGNFTCTSIAYYNIHVRMCIAKCHVGYQTDDAGLLFCNRGRWAPIGPEVVSTLVGVGRAADAMPNTDPRVFEYLGIPDGIYADVALNILVKLDQVPNLCVVETYLDMISLDNIIDFDMMRQLLIWVGPNIDDIVANLDFLEVLSRLETFGATRHPVCRTVVCGGDFENLAHGRVYSSTTRYMSEARVFCDRGYLPRHPVLTCTATGQWDKPAQCDPVTCGVPEDPPHGAHLCWGHVFSDRCDVICDEGYLPETDDILGCSWTGNWTVFPRGNTAEIENAVVSADAVIPQALACVIADCGNISMPAHSDVTCTGTTYGETCHLTCHDGYERLSQDNFTCHADGDQAIWSGEPECIPVSCGAPPQFPNTVVQCASGYTYGNTCEVTCADGYEGTNHQTIACHSTGNWSLQEGALQPVVGGPDLFCQKKDCGNLSTPANGSLTCSGTKFQDSCSLTCEPGYKVADESGHLLHSLYNFKCMASGHWNDKPRCVLSDYCRLGLHDCHPEHGICILTGHQAFSCRCRVGTVGDGRHCERTACPPLPIAEPENGFFACSIPTSSAASACQSANSTVAEYEVVCSLHCNPGYDRLIYAEYSCGPDGNWTVPFDTNRQETTPCLAVKCPDLSSPLHGSMTCGSGSYFRYPEACTFDCDRGYELTATSSSVRHCRTDATWSGNEAECIGVKCPVLSTPTNGRMSCNNGSSFRHPETCTFTCNIGYRLTTGGGNSSRTCLADRRWSGSTARCIVGCPSLATPQNGGMTCTNLLVNGRCTFSCNHGYHLQGSSEVVCGADGRWRGTPPSCAACDSAADVIFSIDVSGSVSSHFGTVRNFITGVVNSLTISGSHARVGVIKFAGSRADREISLTDYNNKPALVARIGTLDRSLGTTVSSVAGLSVLSTEFFTFGRSAARKIGIVVTDGRDSSRSDDVIPDAEALRNDGTTIFCVGLGTNVREETLGNMASRPVDDYMFTATFANLQSIVDALRPKVWCGP</sequence>
<feature type="domain" description="EGF-like" evidence="6">
    <location>
        <begin position="786"/>
        <end position="828"/>
    </location>
</feature>
<dbReference type="SMART" id="SM00032">
    <property type="entry name" value="CCP"/>
    <property type="match status" value="9"/>
</dbReference>
<feature type="domain" description="Sushi" evidence="8">
    <location>
        <begin position="1042"/>
        <end position="1096"/>
    </location>
</feature>
<dbReference type="InterPro" id="IPR036465">
    <property type="entry name" value="vWFA_dom_sf"/>
</dbReference>
<dbReference type="EMBL" id="OV696691">
    <property type="protein sequence ID" value="CAH1267048.1"/>
    <property type="molecule type" value="Genomic_DNA"/>
</dbReference>
<dbReference type="PROSITE" id="PS50026">
    <property type="entry name" value="EGF_3"/>
    <property type="match status" value="1"/>
</dbReference>
<dbReference type="Gene3D" id="2.10.70.10">
    <property type="entry name" value="Complement Module, domain 1"/>
    <property type="match status" value="9"/>
</dbReference>
<feature type="compositionally biased region" description="Basic residues" evidence="4">
    <location>
        <begin position="41"/>
        <end position="54"/>
    </location>
</feature>
<keyword evidence="5" id="KW-0812">Transmembrane</keyword>
<keyword evidence="10" id="KW-1185">Reference proteome</keyword>
<feature type="domain" description="Sushi" evidence="8">
    <location>
        <begin position="722"/>
        <end position="786"/>
    </location>
</feature>
<keyword evidence="5" id="KW-0472">Membrane</keyword>
<dbReference type="PROSITE" id="PS50234">
    <property type="entry name" value="VWFA"/>
    <property type="match status" value="1"/>
</dbReference>
<feature type="domain" description="Sushi" evidence="8">
    <location>
        <begin position="592"/>
        <end position="651"/>
    </location>
</feature>
<gene>
    <name evidence="9" type="primary">SELP</name>
    <name evidence="9" type="ORF">BLAG_LOCUS20526</name>
</gene>
<dbReference type="InterPro" id="IPR000436">
    <property type="entry name" value="Sushi_SCR_CCP_dom"/>
</dbReference>
<dbReference type="PROSITE" id="PS50923">
    <property type="entry name" value="SUSHI"/>
    <property type="match status" value="6"/>
</dbReference>
<keyword evidence="5" id="KW-1133">Transmembrane helix</keyword>
<evidence type="ECO:0000313" key="9">
    <source>
        <dbReference type="EMBL" id="CAH1267048.1"/>
    </source>
</evidence>
<feature type="transmembrane region" description="Helical" evidence="5">
    <location>
        <begin position="200"/>
        <end position="222"/>
    </location>
</feature>
<feature type="domain" description="Sushi" evidence="8">
    <location>
        <begin position="976"/>
        <end position="1039"/>
    </location>
</feature>
<accession>A0A8K0EYA6</accession>
<evidence type="ECO:0000259" key="6">
    <source>
        <dbReference type="PROSITE" id="PS50026"/>
    </source>
</evidence>
<evidence type="ECO:0000256" key="4">
    <source>
        <dbReference type="SAM" id="MobiDB-lite"/>
    </source>
</evidence>
<dbReference type="OrthoDB" id="406096at2759"/>
<dbReference type="Gene3D" id="3.40.50.410">
    <property type="entry name" value="von Willebrand factor, type A domain"/>
    <property type="match status" value="1"/>
</dbReference>
<protein>
    <submittedName>
        <fullName evidence="9">SELP protein</fullName>
    </submittedName>
</protein>
<name>A0A8K0EYA6_BRALA</name>
<dbReference type="SMART" id="SM00327">
    <property type="entry name" value="VWA"/>
    <property type="match status" value="1"/>
</dbReference>
<dbReference type="InterPro" id="IPR000742">
    <property type="entry name" value="EGF"/>
</dbReference>
<feature type="domain" description="Sushi" evidence="8">
    <location>
        <begin position="652"/>
        <end position="721"/>
    </location>
</feature>
<evidence type="ECO:0000259" key="7">
    <source>
        <dbReference type="PROSITE" id="PS50234"/>
    </source>
</evidence>
<organism evidence="9 10">
    <name type="scientific">Branchiostoma lanceolatum</name>
    <name type="common">Common lancelet</name>
    <name type="synonym">Amphioxus lanceolatum</name>
    <dbReference type="NCBI Taxonomy" id="7740"/>
    <lineage>
        <taxon>Eukaryota</taxon>
        <taxon>Metazoa</taxon>
        <taxon>Chordata</taxon>
        <taxon>Cephalochordata</taxon>
        <taxon>Leptocardii</taxon>
        <taxon>Amphioxiformes</taxon>
        <taxon>Branchiostomatidae</taxon>
        <taxon>Branchiostoma</taxon>
    </lineage>
</organism>
<feature type="compositionally biased region" description="Basic and acidic residues" evidence="4">
    <location>
        <begin position="28"/>
        <end position="40"/>
    </location>
</feature>
<dbReference type="InterPro" id="IPR002035">
    <property type="entry name" value="VWF_A"/>
</dbReference>
<feature type="domain" description="VWFA" evidence="7">
    <location>
        <begin position="1102"/>
        <end position="1275"/>
    </location>
</feature>
<feature type="compositionally biased region" description="Low complexity" evidence="4">
    <location>
        <begin position="1"/>
        <end position="15"/>
    </location>
</feature>
<dbReference type="CDD" id="cd00033">
    <property type="entry name" value="CCP"/>
    <property type="match status" value="9"/>
</dbReference>
<evidence type="ECO:0000256" key="3">
    <source>
        <dbReference type="PROSITE-ProRule" id="PRU00302"/>
    </source>
</evidence>
<dbReference type="PANTHER" id="PTHR46748:SF1">
    <property type="entry name" value="IGGFC-BINDING PROTEIN N-TERMINAL DOMAIN-CONTAINING PROTEIN"/>
    <property type="match status" value="1"/>
</dbReference>
<dbReference type="CDD" id="cd01450">
    <property type="entry name" value="vWFA_subfamily_ECM"/>
    <property type="match status" value="1"/>
</dbReference>
<dbReference type="Proteomes" id="UP000838412">
    <property type="component" value="Chromosome 6"/>
</dbReference>
<reference evidence="9" key="1">
    <citation type="submission" date="2022-01" db="EMBL/GenBank/DDBJ databases">
        <authorList>
            <person name="Braso-Vives M."/>
        </authorList>
    </citation>
    <scope>NUCLEOTIDE SEQUENCE</scope>
</reference>
<keyword evidence="3" id="KW-0768">Sushi</keyword>